<feature type="domain" description="ATPase F1/V1/A1 complex alpha/beta subunit nucleotide-binding" evidence="11">
    <location>
        <begin position="1"/>
        <end position="117"/>
    </location>
</feature>
<keyword evidence="13" id="KW-1185">Reference proteome</keyword>
<dbReference type="InterPro" id="IPR027417">
    <property type="entry name" value="P-loop_NTPase"/>
</dbReference>
<sequence>MEYTIVVAETAASPATLQYLASYTGAALAEYFMCHKQHTLIIYDDPFKQAQAYRQMSLLLRRPPGREAYLGDIFYLHSRLLERAAKLSSSLGEGSMTALPIVETQSGDVSVYIPTNVEWRASHFQIAYSFLLPFSQEFSRFARSPGVNQLFASAIAAGNETTTLVYVISIVRDREVGIEDC</sequence>
<evidence type="ECO:0000313" key="13">
    <source>
        <dbReference type="Proteomes" id="UP000325081"/>
    </source>
</evidence>
<keyword evidence="9" id="KW-0139">CF(1)</keyword>
<keyword evidence="7" id="KW-0406">Ion transport</keyword>
<organism evidence="12 13">
    <name type="scientific">Striga asiatica</name>
    <name type="common">Asiatic witchweed</name>
    <name type="synonym">Buchnera asiatica</name>
    <dbReference type="NCBI Taxonomy" id="4170"/>
    <lineage>
        <taxon>Eukaryota</taxon>
        <taxon>Viridiplantae</taxon>
        <taxon>Streptophyta</taxon>
        <taxon>Embryophyta</taxon>
        <taxon>Tracheophyta</taxon>
        <taxon>Spermatophyta</taxon>
        <taxon>Magnoliopsida</taxon>
        <taxon>eudicotyledons</taxon>
        <taxon>Gunneridae</taxon>
        <taxon>Pentapetalae</taxon>
        <taxon>asterids</taxon>
        <taxon>lamiids</taxon>
        <taxon>Lamiales</taxon>
        <taxon>Orobanchaceae</taxon>
        <taxon>Buchnereae</taxon>
        <taxon>Striga</taxon>
    </lineage>
</organism>
<gene>
    <name evidence="12" type="ORF">STAS_05507</name>
</gene>
<evidence type="ECO:0000256" key="2">
    <source>
        <dbReference type="ARBA" id="ARBA00008936"/>
    </source>
</evidence>
<evidence type="ECO:0000256" key="5">
    <source>
        <dbReference type="ARBA" id="ARBA00022781"/>
    </source>
</evidence>
<keyword evidence="5" id="KW-0375">Hydrogen ion transport</keyword>
<evidence type="ECO:0000259" key="11">
    <source>
        <dbReference type="Pfam" id="PF00006"/>
    </source>
</evidence>
<name>A0A5A7PAA4_STRAF</name>
<evidence type="ECO:0000313" key="12">
    <source>
        <dbReference type="EMBL" id="GER29631.1"/>
    </source>
</evidence>
<proteinExistence type="inferred from homology"/>
<evidence type="ECO:0000256" key="7">
    <source>
        <dbReference type="ARBA" id="ARBA00023065"/>
    </source>
</evidence>
<accession>A0A5A7PAA4</accession>
<evidence type="ECO:0000256" key="6">
    <source>
        <dbReference type="ARBA" id="ARBA00022840"/>
    </source>
</evidence>
<evidence type="ECO:0000256" key="4">
    <source>
        <dbReference type="ARBA" id="ARBA00022741"/>
    </source>
</evidence>
<dbReference type="GO" id="GO:0046933">
    <property type="term" value="F:proton-transporting ATP synthase activity, rotational mechanism"/>
    <property type="evidence" value="ECO:0007669"/>
    <property type="project" value="InterPro"/>
</dbReference>
<keyword evidence="6" id="KW-0067">ATP-binding</keyword>
<keyword evidence="3" id="KW-0813">Transport</keyword>
<dbReference type="GO" id="GO:0045259">
    <property type="term" value="C:proton-transporting ATP synthase complex"/>
    <property type="evidence" value="ECO:0007669"/>
    <property type="project" value="UniProtKB-KW"/>
</dbReference>
<dbReference type="Pfam" id="PF00006">
    <property type="entry name" value="ATP-synt_ab"/>
    <property type="match status" value="1"/>
</dbReference>
<comment type="similarity">
    <text evidence="2">Belongs to the ATPase alpha/beta chains family.</text>
</comment>
<dbReference type="Proteomes" id="UP000325081">
    <property type="component" value="Unassembled WGS sequence"/>
</dbReference>
<keyword evidence="8" id="KW-0472">Membrane</keyword>
<protein>
    <submittedName>
        <fullName evidence="12">ATP synthase subunit alpha</fullName>
    </submittedName>
</protein>
<evidence type="ECO:0000256" key="3">
    <source>
        <dbReference type="ARBA" id="ARBA00022448"/>
    </source>
</evidence>
<dbReference type="InterPro" id="IPR000194">
    <property type="entry name" value="ATPase_F1/V1/A1_a/bsu_nucl-bd"/>
</dbReference>
<dbReference type="FunFam" id="3.40.50.300:FF:002432">
    <property type="entry name" value="ATP synthase subunit alpha, mitochondrial"/>
    <property type="match status" value="1"/>
</dbReference>
<comment type="caution">
    <text evidence="12">The sequence shown here is derived from an EMBL/GenBank/DDBJ whole genome shotgun (WGS) entry which is preliminary data.</text>
</comment>
<evidence type="ECO:0000256" key="9">
    <source>
        <dbReference type="ARBA" id="ARBA00023196"/>
    </source>
</evidence>
<dbReference type="PANTHER" id="PTHR48082">
    <property type="entry name" value="ATP SYNTHASE SUBUNIT ALPHA, MITOCHONDRIAL"/>
    <property type="match status" value="1"/>
</dbReference>
<dbReference type="GO" id="GO:0043531">
    <property type="term" value="F:ADP binding"/>
    <property type="evidence" value="ECO:0007669"/>
    <property type="project" value="TreeGrafter"/>
</dbReference>
<dbReference type="OrthoDB" id="9805536at2759"/>
<keyword evidence="10" id="KW-0066">ATP synthesis</keyword>
<dbReference type="GO" id="GO:0005739">
    <property type="term" value="C:mitochondrion"/>
    <property type="evidence" value="ECO:0007669"/>
    <property type="project" value="UniProtKB-ARBA"/>
</dbReference>
<dbReference type="InterPro" id="IPR005294">
    <property type="entry name" value="ATP_synth_F1_asu"/>
</dbReference>
<comment type="subcellular location">
    <subcellularLocation>
        <location evidence="1">Membrane</location>
    </subcellularLocation>
</comment>
<evidence type="ECO:0000256" key="1">
    <source>
        <dbReference type="ARBA" id="ARBA00004370"/>
    </source>
</evidence>
<dbReference type="SUPFAM" id="SSF52540">
    <property type="entry name" value="P-loop containing nucleoside triphosphate hydrolases"/>
    <property type="match status" value="1"/>
</dbReference>
<dbReference type="PANTHER" id="PTHR48082:SF2">
    <property type="entry name" value="ATP SYNTHASE SUBUNIT ALPHA, MITOCHONDRIAL"/>
    <property type="match status" value="1"/>
</dbReference>
<dbReference type="EMBL" id="BKCP01004113">
    <property type="protein sequence ID" value="GER29631.1"/>
    <property type="molecule type" value="Genomic_DNA"/>
</dbReference>
<keyword evidence="4" id="KW-0547">Nucleotide-binding</keyword>
<dbReference type="GO" id="GO:0005524">
    <property type="term" value="F:ATP binding"/>
    <property type="evidence" value="ECO:0007669"/>
    <property type="project" value="UniProtKB-KW"/>
</dbReference>
<dbReference type="AlphaFoldDB" id="A0A5A7PAA4"/>
<reference evidence="13" key="1">
    <citation type="journal article" date="2019" name="Curr. Biol.">
        <title>Genome Sequence of Striga asiatica Provides Insight into the Evolution of Plant Parasitism.</title>
        <authorList>
            <person name="Yoshida S."/>
            <person name="Kim S."/>
            <person name="Wafula E.K."/>
            <person name="Tanskanen J."/>
            <person name="Kim Y.M."/>
            <person name="Honaas L."/>
            <person name="Yang Z."/>
            <person name="Spallek T."/>
            <person name="Conn C.E."/>
            <person name="Ichihashi Y."/>
            <person name="Cheong K."/>
            <person name="Cui S."/>
            <person name="Der J.P."/>
            <person name="Gundlach H."/>
            <person name="Jiao Y."/>
            <person name="Hori C."/>
            <person name="Ishida J.K."/>
            <person name="Kasahara H."/>
            <person name="Kiba T."/>
            <person name="Kim M.S."/>
            <person name="Koo N."/>
            <person name="Laohavisit A."/>
            <person name="Lee Y.H."/>
            <person name="Lumba S."/>
            <person name="McCourt P."/>
            <person name="Mortimer J.C."/>
            <person name="Mutuku J.M."/>
            <person name="Nomura T."/>
            <person name="Sasaki-Sekimoto Y."/>
            <person name="Seto Y."/>
            <person name="Wang Y."/>
            <person name="Wakatake T."/>
            <person name="Sakakibara H."/>
            <person name="Demura T."/>
            <person name="Yamaguchi S."/>
            <person name="Yoneyama K."/>
            <person name="Manabe R.I."/>
            <person name="Nelson D.C."/>
            <person name="Schulman A.H."/>
            <person name="Timko M.P."/>
            <person name="dePamphilis C.W."/>
            <person name="Choi D."/>
            <person name="Shirasu K."/>
        </authorList>
    </citation>
    <scope>NUCLEOTIDE SEQUENCE [LARGE SCALE GENOMIC DNA]</scope>
    <source>
        <strain evidence="13">cv. UVA1</strain>
    </source>
</reference>
<evidence type="ECO:0000256" key="10">
    <source>
        <dbReference type="ARBA" id="ARBA00023310"/>
    </source>
</evidence>
<evidence type="ECO:0000256" key="8">
    <source>
        <dbReference type="ARBA" id="ARBA00023136"/>
    </source>
</evidence>
<dbReference type="Gene3D" id="3.40.50.12240">
    <property type="match status" value="1"/>
</dbReference>